<dbReference type="SUPFAM" id="SSF103473">
    <property type="entry name" value="MFS general substrate transporter"/>
    <property type="match status" value="1"/>
</dbReference>
<protein>
    <submittedName>
        <fullName evidence="2">Major facilitator superfamily MFS_1</fullName>
    </submittedName>
</protein>
<accession>A0A4V0P1K1</accession>
<dbReference type="InterPro" id="IPR036259">
    <property type="entry name" value="MFS_trans_sf"/>
</dbReference>
<keyword evidence="3" id="KW-1185">Reference proteome</keyword>
<feature type="transmembrane region" description="Helical" evidence="1">
    <location>
        <begin position="365"/>
        <end position="383"/>
    </location>
</feature>
<evidence type="ECO:0000256" key="1">
    <source>
        <dbReference type="SAM" id="Phobius"/>
    </source>
</evidence>
<feature type="transmembrane region" description="Helical" evidence="1">
    <location>
        <begin position="211"/>
        <end position="236"/>
    </location>
</feature>
<dbReference type="AlphaFoldDB" id="A0A4V0P1K1"/>
<keyword evidence="1" id="KW-1133">Transmembrane helix</keyword>
<feature type="transmembrane region" description="Helical" evidence="1">
    <location>
        <begin position="279"/>
        <end position="305"/>
    </location>
</feature>
<reference evidence="2 3" key="1">
    <citation type="journal article" date="2019" name="ISME J.">
        <title>Isolation and characterization of a thermophilic sulfur- and iron-reducing thaumarchaeote from a terrestrial acidic hot spring.</title>
        <authorList>
            <person name="Kato S."/>
            <person name="Itoh T."/>
            <person name="Yuki M."/>
            <person name="Nagamori M."/>
            <person name="Ohnishi M."/>
            <person name="Uematsu K."/>
            <person name="Suzuki K."/>
            <person name="Takashina T."/>
            <person name="Ohkuma M."/>
        </authorList>
    </citation>
    <scope>NUCLEOTIDE SEQUENCE [LARGE SCALE GENOMIC DNA]</scope>
    <source>
        <strain evidence="2 3">NAS-02</strain>
    </source>
</reference>
<dbReference type="EMBL" id="AP018732">
    <property type="protein sequence ID" value="BBE42000.1"/>
    <property type="molecule type" value="Genomic_DNA"/>
</dbReference>
<dbReference type="PANTHER" id="PTHR23520">
    <property type="entry name" value="TRANSPORTER, PUTATIVE (AFU_ORTHOLOGUE AFUA_3G04000)-RELATED"/>
    <property type="match status" value="1"/>
</dbReference>
<feature type="transmembrane region" description="Helical" evidence="1">
    <location>
        <begin position="37"/>
        <end position="60"/>
    </location>
</feature>
<feature type="transmembrane region" description="Helical" evidence="1">
    <location>
        <begin position="67"/>
        <end position="85"/>
    </location>
</feature>
<feature type="transmembrane region" description="Helical" evidence="1">
    <location>
        <begin position="248"/>
        <end position="267"/>
    </location>
</feature>
<dbReference type="GeneID" id="55584427"/>
<dbReference type="KEGG" id="ccai:NAS2_0611"/>
<keyword evidence="1" id="KW-0472">Membrane</keyword>
<name>A0A4V0P1K1_9ARCH</name>
<organism evidence="2 3">
    <name type="scientific">Conexivisphaera calida</name>
    <dbReference type="NCBI Taxonomy" id="1874277"/>
    <lineage>
        <taxon>Archaea</taxon>
        <taxon>Nitrososphaerota</taxon>
        <taxon>Conexivisphaeria</taxon>
        <taxon>Conexivisphaerales</taxon>
        <taxon>Conexivisphaeraceae</taxon>
        <taxon>Conexivisphaera</taxon>
    </lineage>
</organism>
<dbReference type="Proteomes" id="UP000509448">
    <property type="component" value="Chromosome"/>
</dbReference>
<dbReference type="OrthoDB" id="56622at2157"/>
<dbReference type="PANTHER" id="PTHR23520:SF5">
    <property type="entry name" value="TRANSPORTER, PUTATIVE (AFU_ORTHOLOGUE AFUA_3G04000)-RELATED"/>
    <property type="match status" value="1"/>
</dbReference>
<dbReference type="Gene3D" id="1.20.1250.20">
    <property type="entry name" value="MFS general substrate transporter like domains"/>
    <property type="match status" value="1"/>
</dbReference>
<dbReference type="RefSeq" id="WP_174448281.1">
    <property type="nucleotide sequence ID" value="NZ_AP018732.1"/>
</dbReference>
<feature type="transmembrane region" description="Helical" evidence="1">
    <location>
        <begin position="163"/>
        <end position="182"/>
    </location>
</feature>
<dbReference type="InterPro" id="IPR011701">
    <property type="entry name" value="MFS"/>
</dbReference>
<gene>
    <name evidence="2" type="ORF">NAS2_0611</name>
</gene>
<keyword evidence="1" id="KW-0812">Transmembrane</keyword>
<sequence length="388" mass="41723">MGPELRLYASKGVRVYFSSLMSILAPIYLARLGLGPLMVGLGVVAIAAGNMASNVAITWLGLGRRRSLFLFASLMAVSGLLLASVEWIPAIYLALFLSNVSTTGTEAGPFQSIEAGVLPRLVDQRRRNRAFGAYNVVGYATSSVGALSSAIPYLSLSVSSMRTAFLGLTVSGAVMLAIYYGLRGIESDSTGAVRPGLASFRPHALRDLRNLSALFSMDAFGGGFVSQSVLSYWFYATYHTSLTSLGEIFAVANVITALSIYGASALADRIGNLRTMVYTHLLSNVFLVLVPVGGTITWAVSFLFLRQSMSQMDVPTRQAMMAELFEDRERVGANAITNTFRTVSSTVSPSVAGYMMSSGASWGPLWAGGFIKIAYDLSIYFSYRHRVK</sequence>
<proteinExistence type="predicted"/>
<evidence type="ECO:0000313" key="2">
    <source>
        <dbReference type="EMBL" id="BBE42000.1"/>
    </source>
</evidence>
<evidence type="ECO:0000313" key="3">
    <source>
        <dbReference type="Proteomes" id="UP000509448"/>
    </source>
</evidence>
<feature type="transmembrane region" description="Helical" evidence="1">
    <location>
        <begin position="12"/>
        <end position="31"/>
    </location>
</feature>
<dbReference type="Pfam" id="PF07690">
    <property type="entry name" value="MFS_1"/>
    <property type="match status" value="1"/>
</dbReference>
<dbReference type="GO" id="GO:0022857">
    <property type="term" value="F:transmembrane transporter activity"/>
    <property type="evidence" value="ECO:0007669"/>
    <property type="project" value="InterPro"/>
</dbReference>